<dbReference type="Proteomes" id="UP000593594">
    <property type="component" value="Chromosome"/>
</dbReference>
<reference evidence="6 7" key="1">
    <citation type="submission" date="2020-06" db="EMBL/GenBank/DDBJ databases">
        <title>Genome sequence of 2 isolates from Red Sea Mangroves.</title>
        <authorList>
            <person name="Sefrji F."/>
            <person name="Michoud G."/>
            <person name="Merlino G."/>
            <person name="Daffonchio D."/>
        </authorList>
    </citation>
    <scope>NUCLEOTIDE SEQUENCE [LARGE SCALE GENOMIC DNA]</scope>
    <source>
        <strain evidence="6 7">R1DC25</strain>
    </source>
</reference>
<evidence type="ECO:0000313" key="6">
    <source>
        <dbReference type="EMBL" id="QPC41532.1"/>
    </source>
</evidence>
<keyword evidence="2 4" id="KW-0238">DNA-binding</keyword>
<evidence type="ECO:0000256" key="3">
    <source>
        <dbReference type="ARBA" id="ARBA00023163"/>
    </source>
</evidence>
<dbReference type="SUPFAM" id="SSF48498">
    <property type="entry name" value="Tetracyclin repressor-like, C-terminal domain"/>
    <property type="match status" value="1"/>
</dbReference>
<feature type="DNA-binding region" description="H-T-H motif" evidence="4">
    <location>
        <begin position="29"/>
        <end position="48"/>
    </location>
</feature>
<protein>
    <submittedName>
        <fullName evidence="6">TetR/AcrR family transcriptional regulator</fullName>
    </submittedName>
</protein>
<evidence type="ECO:0000256" key="4">
    <source>
        <dbReference type="PROSITE-ProRule" id="PRU00335"/>
    </source>
</evidence>
<dbReference type="Pfam" id="PF00440">
    <property type="entry name" value="TetR_N"/>
    <property type="match status" value="1"/>
</dbReference>
<name>A0A7S8HAF8_9HYPH</name>
<dbReference type="RefSeq" id="WP_213162751.1">
    <property type="nucleotide sequence ID" value="NZ_CP058214.1"/>
</dbReference>
<dbReference type="AlphaFoldDB" id="A0A7S8HAF8"/>
<dbReference type="PANTHER" id="PTHR47506:SF1">
    <property type="entry name" value="HTH-TYPE TRANSCRIPTIONAL REGULATOR YJDC"/>
    <property type="match status" value="1"/>
</dbReference>
<dbReference type="InterPro" id="IPR011075">
    <property type="entry name" value="TetR_C"/>
</dbReference>
<dbReference type="InterPro" id="IPR001647">
    <property type="entry name" value="HTH_TetR"/>
</dbReference>
<dbReference type="SUPFAM" id="SSF46689">
    <property type="entry name" value="Homeodomain-like"/>
    <property type="match status" value="1"/>
</dbReference>
<sequence>MVGVRQFDEEAVLAAALETFWRQGFAATSMPDLARATGVQRGSLYNAFGDRETLFLRAFDLYETRFLEAAEASLQGDDAEGMLDRFFDTAIATMTHGSPARGCLTTKTATDGSLASDRVGERVRGLLTALADIVEAALTRPGMSRQLVLDPGETAQVVVTFTRGLAVMERVHGDPAALRRNAAALTRALVVRPVRAPSGG</sequence>
<evidence type="ECO:0000313" key="7">
    <source>
        <dbReference type="Proteomes" id="UP000593594"/>
    </source>
</evidence>
<keyword evidence="7" id="KW-1185">Reference proteome</keyword>
<keyword evidence="1" id="KW-0805">Transcription regulation</keyword>
<dbReference type="InterPro" id="IPR036271">
    <property type="entry name" value="Tet_transcr_reg_TetR-rel_C_sf"/>
</dbReference>
<dbReference type="InterPro" id="IPR009057">
    <property type="entry name" value="Homeodomain-like_sf"/>
</dbReference>
<keyword evidence="3" id="KW-0804">Transcription</keyword>
<accession>A0A7S8HAF8</accession>
<dbReference type="Gene3D" id="1.10.357.10">
    <property type="entry name" value="Tetracycline Repressor, domain 2"/>
    <property type="match status" value="1"/>
</dbReference>
<proteinExistence type="predicted"/>
<organism evidence="6 7">
    <name type="scientific">Kaustia mangrovi</name>
    <dbReference type="NCBI Taxonomy" id="2593653"/>
    <lineage>
        <taxon>Bacteria</taxon>
        <taxon>Pseudomonadati</taxon>
        <taxon>Pseudomonadota</taxon>
        <taxon>Alphaproteobacteria</taxon>
        <taxon>Hyphomicrobiales</taxon>
        <taxon>Parvibaculaceae</taxon>
        <taxon>Kaustia</taxon>
    </lineage>
</organism>
<dbReference type="PANTHER" id="PTHR47506">
    <property type="entry name" value="TRANSCRIPTIONAL REGULATORY PROTEIN"/>
    <property type="match status" value="1"/>
</dbReference>
<gene>
    <name evidence="6" type="ORF">HW532_01570</name>
</gene>
<dbReference type="EMBL" id="CP058214">
    <property type="protein sequence ID" value="QPC41532.1"/>
    <property type="molecule type" value="Genomic_DNA"/>
</dbReference>
<dbReference type="PROSITE" id="PS50977">
    <property type="entry name" value="HTH_TETR_2"/>
    <property type="match status" value="1"/>
</dbReference>
<evidence type="ECO:0000256" key="2">
    <source>
        <dbReference type="ARBA" id="ARBA00023125"/>
    </source>
</evidence>
<dbReference type="Pfam" id="PF16925">
    <property type="entry name" value="TetR_C_13"/>
    <property type="match status" value="1"/>
</dbReference>
<dbReference type="KEGG" id="kmn:HW532_01570"/>
<dbReference type="Gene3D" id="1.10.10.60">
    <property type="entry name" value="Homeodomain-like"/>
    <property type="match status" value="1"/>
</dbReference>
<dbReference type="GO" id="GO:0003677">
    <property type="term" value="F:DNA binding"/>
    <property type="evidence" value="ECO:0007669"/>
    <property type="project" value="UniProtKB-UniRule"/>
</dbReference>
<evidence type="ECO:0000259" key="5">
    <source>
        <dbReference type="PROSITE" id="PS50977"/>
    </source>
</evidence>
<feature type="domain" description="HTH tetR-type" evidence="5">
    <location>
        <begin position="6"/>
        <end position="66"/>
    </location>
</feature>
<dbReference type="PRINTS" id="PR00455">
    <property type="entry name" value="HTHTETR"/>
</dbReference>
<evidence type="ECO:0000256" key="1">
    <source>
        <dbReference type="ARBA" id="ARBA00023015"/>
    </source>
</evidence>